<dbReference type="InterPro" id="IPR011006">
    <property type="entry name" value="CheY-like_superfamily"/>
</dbReference>
<evidence type="ECO:0000313" key="3">
    <source>
        <dbReference type="EMBL" id="GGB76887.1"/>
    </source>
</evidence>
<keyword evidence="3" id="KW-0238">DNA-binding</keyword>
<organism evidence="3 4">
    <name type="scientific">Flavobacterium suaedae</name>
    <dbReference type="NCBI Taxonomy" id="1767027"/>
    <lineage>
        <taxon>Bacteria</taxon>
        <taxon>Pseudomonadati</taxon>
        <taxon>Bacteroidota</taxon>
        <taxon>Flavobacteriia</taxon>
        <taxon>Flavobacteriales</taxon>
        <taxon>Flavobacteriaceae</taxon>
        <taxon>Flavobacterium</taxon>
    </lineage>
</organism>
<feature type="domain" description="Response regulatory" evidence="2">
    <location>
        <begin position="4"/>
        <end position="122"/>
    </location>
</feature>
<reference evidence="4" key="1">
    <citation type="journal article" date="2019" name="Int. J. Syst. Evol. Microbiol.">
        <title>The Global Catalogue of Microorganisms (GCM) 10K type strain sequencing project: providing services to taxonomists for standard genome sequencing and annotation.</title>
        <authorList>
            <consortium name="The Broad Institute Genomics Platform"/>
            <consortium name="The Broad Institute Genome Sequencing Center for Infectious Disease"/>
            <person name="Wu L."/>
            <person name="Ma J."/>
        </authorList>
    </citation>
    <scope>NUCLEOTIDE SEQUENCE [LARGE SCALE GENOMIC DNA]</scope>
    <source>
        <strain evidence="4">CGMCC 1.15461</strain>
    </source>
</reference>
<dbReference type="PROSITE" id="PS50110">
    <property type="entry name" value="RESPONSE_REGULATORY"/>
    <property type="match status" value="1"/>
</dbReference>
<protein>
    <submittedName>
        <fullName evidence="3">DNA-binding response regulator</fullName>
    </submittedName>
</protein>
<comment type="caution">
    <text evidence="1">Lacks conserved residue(s) required for the propagation of feature annotation.</text>
</comment>
<sequence>MQHSYLVIDDNEAHAKEILKIFEDFPEYYCAGVSADKDDAINKILELQPQIVFLEVNSKKRGSNLSLSIITELYQYIDTLPYFITLTSTKDYAFEAIKAGVADYLLKPLNKMELRKSLLRFKKTSPVAANDTICIKSYGDYQFISLHDIVYLKADNNTTDFYLQNGKKLTAYKTLKHYELNLPLFFYRIHNSYIINSNYVSRINTGKSLCYLNYNEVSISFSKTFKENVDTILRKIAPEYL</sequence>
<dbReference type="SMART" id="SM00850">
    <property type="entry name" value="LytTR"/>
    <property type="match status" value="1"/>
</dbReference>
<comment type="caution">
    <text evidence="3">The sequence shown here is derived from an EMBL/GenBank/DDBJ whole genome shotgun (WGS) entry which is preliminary data.</text>
</comment>
<dbReference type="RefSeq" id="WP_188620750.1">
    <property type="nucleotide sequence ID" value="NZ_BMJE01000003.1"/>
</dbReference>
<dbReference type="EMBL" id="BMJE01000003">
    <property type="protein sequence ID" value="GGB76887.1"/>
    <property type="molecule type" value="Genomic_DNA"/>
</dbReference>
<dbReference type="InterPro" id="IPR007492">
    <property type="entry name" value="LytTR_DNA-bd_dom"/>
</dbReference>
<evidence type="ECO:0000259" key="2">
    <source>
        <dbReference type="PROSITE" id="PS50110"/>
    </source>
</evidence>
<keyword evidence="4" id="KW-1185">Reference proteome</keyword>
<dbReference type="InterPro" id="IPR001789">
    <property type="entry name" value="Sig_transdc_resp-reg_receiver"/>
</dbReference>
<proteinExistence type="predicted"/>
<dbReference type="SUPFAM" id="SSF52172">
    <property type="entry name" value="CheY-like"/>
    <property type="match status" value="1"/>
</dbReference>
<dbReference type="PANTHER" id="PTHR37299">
    <property type="entry name" value="TRANSCRIPTIONAL REGULATOR-RELATED"/>
    <property type="match status" value="1"/>
</dbReference>
<name>A0ABQ1JSX1_9FLAO</name>
<accession>A0ABQ1JSX1</accession>
<gene>
    <name evidence="3" type="ORF">GCM10007424_16170</name>
</gene>
<dbReference type="Proteomes" id="UP000615760">
    <property type="component" value="Unassembled WGS sequence"/>
</dbReference>
<dbReference type="GO" id="GO:0003677">
    <property type="term" value="F:DNA binding"/>
    <property type="evidence" value="ECO:0007669"/>
    <property type="project" value="UniProtKB-KW"/>
</dbReference>
<dbReference type="InterPro" id="IPR046947">
    <property type="entry name" value="LytR-like"/>
</dbReference>
<dbReference type="Pfam" id="PF00072">
    <property type="entry name" value="Response_reg"/>
    <property type="match status" value="1"/>
</dbReference>
<evidence type="ECO:0000256" key="1">
    <source>
        <dbReference type="PROSITE-ProRule" id="PRU00169"/>
    </source>
</evidence>
<dbReference type="Pfam" id="PF04397">
    <property type="entry name" value="LytTR"/>
    <property type="match status" value="1"/>
</dbReference>
<evidence type="ECO:0000313" key="4">
    <source>
        <dbReference type="Proteomes" id="UP000615760"/>
    </source>
</evidence>
<dbReference type="PANTHER" id="PTHR37299:SF1">
    <property type="entry name" value="STAGE 0 SPORULATION PROTEIN A HOMOLOG"/>
    <property type="match status" value="1"/>
</dbReference>
<dbReference type="Gene3D" id="3.40.50.2300">
    <property type="match status" value="1"/>
</dbReference>
<dbReference type="Gene3D" id="2.40.50.1020">
    <property type="entry name" value="LytTr DNA-binding domain"/>
    <property type="match status" value="1"/>
</dbReference>